<dbReference type="Pfam" id="PF13879">
    <property type="entry name" value="Hmw_CFAP97"/>
    <property type="match status" value="1"/>
</dbReference>
<proteinExistence type="inferred from homology"/>
<dbReference type="InterPro" id="IPR038792">
    <property type="entry name" value="CFAP97D1/2"/>
</dbReference>
<dbReference type="InParanoid" id="A0A024G1N4"/>
<dbReference type="AlphaFoldDB" id="A0A024G1N4"/>
<dbReference type="OrthoDB" id="2163395at2759"/>
<dbReference type="EMBL" id="CAIX01000011">
    <property type="protein sequence ID" value="CCI40758.1"/>
    <property type="molecule type" value="Genomic_DNA"/>
</dbReference>
<feature type="region of interest" description="Disordered" evidence="2">
    <location>
        <begin position="153"/>
        <end position="174"/>
    </location>
</feature>
<comment type="similarity">
    <text evidence="1">Belongs to the CFAP97 family.</text>
</comment>
<evidence type="ECO:0000256" key="2">
    <source>
        <dbReference type="SAM" id="MobiDB-lite"/>
    </source>
</evidence>
<dbReference type="InterPro" id="IPR029488">
    <property type="entry name" value="Hmw/CFAP97"/>
</dbReference>
<dbReference type="Proteomes" id="UP000053237">
    <property type="component" value="Unassembled WGS sequence"/>
</dbReference>
<protein>
    <recommendedName>
        <fullName evidence="5">Cilia- and flagella-associated protein 97</fullName>
    </recommendedName>
</protein>
<evidence type="ECO:0000256" key="1">
    <source>
        <dbReference type="ARBA" id="ARBA00008315"/>
    </source>
</evidence>
<feature type="compositionally biased region" description="Basic and acidic residues" evidence="2">
    <location>
        <begin position="156"/>
        <end position="174"/>
    </location>
</feature>
<dbReference type="PANTHER" id="PTHR33768">
    <property type="entry name" value="MIP11318P"/>
    <property type="match status" value="1"/>
</dbReference>
<reference evidence="3 4" key="1">
    <citation type="submission" date="2012-05" db="EMBL/GenBank/DDBJ databases">
        <title>Recombination and specialization in a pathogen metapopulation.</title>
        <authorList>
            <person name="Gardiner A."/>
            <person name="Kemen E."/>
            <person name="Schultz-Larsen T."/>
            <person name="MacLean D."/>
            <person name="Van Oosterhout C."/>
            <person name="Jones J.D.G."/>
        </authorList>
    </citation>
    <scope>NUCLEOTIDE SEQUENCE [LARGE SCALE GENOMIC DNA]</scope>
    <source>
        <strain evidence="3 4">Ac Nc2</strain>
    </source>
</reference>
<sequence length="174" mass="20795">MDRGRRAIPTLNKHTDTKYYQKCQEIHQKKLLSIKSTINNSEPHRPVHFGRNLKKEQLKEERYAEIDRENRILLEKMEQIMQNETGEFKPSSSVRYGHSLNKDLRKRQLHKITQENQAILNRIQMQTPTYDHLQWEEDARQNQKIARNISEFASTKPKDGNNDRRRVTPDDSFL</sequence>
<organism evidence="3 4">
    <name type="scientific">Albugo candida</name>
    <dbReference type="NCBI Taxonomy" id="65357"/>
    <lineage>
        <taxon>Eukaryota</taxon>
        <taxon>Sar</taxon>
        <taxon>Stramenopiles</taxon>
        <taxon>Oomycota</taxon>
        <taxon>Peronosporomycetes</taxon>
        <taxon>Albuginales</taxon>
        <taxon>Albuginaceae</taxon>
        <taxon>Albugo</taxon>
    </lineage>
</organism>
<dbReference type="STRING" id="65357.A0A024G1N4"/>
<evidence type="ECO:0000313" key="3">
    <source>
        <dbReference type="EMBL" id="CCI40758.1"/>
    </source>
</evidence>
<accession>A0A024G1N4</accession>
<name>A0A024G1N4_9STRA</name>
<gene>
    <name evidence="3" type="ORF">BN9_015420</name>
</gene>
<keyword evidence="4" id="KW-1185">Reference proteome</keyword>
<evidence type="ECO:0008006" key="5">
    <source>
        <dbReference type="Google" id="ProtNLM"/>
    </source>
</evidence>
<dbReference type="PANTHER" id="PTHR33768:SF3">
    <property type="entry name" value="MIP11318P"/>
    <property type="match status" value="1"/>
</dbReference>
<evidence type="ECO:0000313" key="4">
    <source>
        <dbReference type="Proteomes" id="UP000053237"/>
    </source>
</evidence>
<comment type="caution">
    <text evidence="3">The sequence shown here is derived from an EMBL/GenBank/DDBJ whole genome shotgun (WGS) entry which is preliminary data.</text>
</comment>